<reference evidence="3" key="1">
    <citation type="submission" date="2015-10" db="EMBL/GenBank/DDBJ databases">
        <authorList>
            <person name="Ju K.-S."/>
            <person name="Doroghazi J.R."/>
            <person name="Metcalf W.W."/>
        </authorList>
    </citation>
    <scope>NUCLEOTIDE SEQUENCE [LARGE SCALE GENOMIC DNA]</scope>
    <source>
        <strain evidence="3">NRRL 3151</strain>
    </source>
</reference>
<sequence length="192" mass="20266">MATTPSPTPHHNENGTRMSNDRTPGNGDGHTTGTSAYLAGLKPSVRNITSAAIAVARIDELGWAPLGGYPGSDVLWPVRCLVCGWTGTRFYSHLRRARPAIRHRECLPQSEHPAALAKLKERARSACECSAAHPTTAEQVAQAFEAIAEAQLRGDTARLLAELGRFLGPCPATGARAAAVTAHLTASPPSKS</sequence>
<proteinExistence type="predicted"/>
<feature type="compositionally biased region" description="Polar residues" evidence="1">
    <location>
        <begin position="15"/>
        <end position="35"/>
    </location>
</feature>
<evidence type="ECO:0000313" key="3">
    <source>
        <dbReference type="Proteomes" id="UP000053923"/>
    </source>
</evidence>
<name>A0A117ML42_9ACTN</name>
<evidence type="ECO:0000256" key="1">
    <source>
        <dbReference type="SAM" id="MobiDB-lite"/>
    </source>
</evidence>
<comment type="caution">
    <text evidence="2">The sequence shown here is derived from an EMBL/GenBank/DDBJ whole genome shotgun (WGS) entry which is preliminary data.</text>
</comment>
<accession>A0A117ML42</accession>
<keyword evidence="3" id="KW-1185">Reference proteome</keyword>
<dbReference type="AlphaFoldDB" id="A0A117ML42"/>
<gene>
    <name evidence="2" type="ORF">ADL12_39660</name>
</gene>
<protein>
    <submittedName>
        <fullName evidence="2">Uncharacterized protein</fullName>
    </submittedName>
</protein>
<feature type="region of interest" description="Disordered" evidence="1">
    <location>
        <begin position="1"/>
        <end position="35"/>
    </location>
</feature>
<evidence type="ECO:0000313" key="2">
    <source>
        <dbReference type="EMBL" id="KUL23199.1"/>
    </source>
</evidence>
<organism evidence="2 3">
    <name type="scientific">Streptomyces regalis</name>
    <dbReference type="NCBI Taxonomy" id="68262"/>
    <lineage>
        <taxon>Bacteria</taxon>
        <taxon>Bacillati</taxon>
        <taxon>Actinomycetota</taxon>
        <taxon>Actinomycetes</taxon>
        <taxon>Kitasatosporales</taxon>
        <taxon>Streptomycetaceae</taxon>
        <taxon>Streptomyces</taxon>
    </lineage>
</organism>
<dbReference type="Proteomes" id="UP000053923">
    <property type="component" value="Unassembled WGS sequence"/>
</dbReference>
<dbReference type="EMBL" id="LLZG01000388">
    <property type="protein sequence ID" value="KUL23199.1"/>
    <property type="molecule type" value="Genomic_DNA"/>
</dbReference>